<feature type="binding site" evidence="11">
    <location>
        <position position="280"/>
    </location>
    <ligand>
        <name>Mg(2+)</name>
        <dbReference type="ChEBI" id="CHEBI:18420"/>
    </ligand>
</feature>
<feature type="chain" id="PRO_5007356756" description="FAD:protein FMN transferase" evidence="12">
    <location>
        <begin position="24"/>
        <end position="332"/>
    </location>
</feature>
<evidence type="ECO:0000256" key="1">
    <source>
        <dbReference type="ARBA" id="ARBA00011955"/>
    </source>
</evidence>
<feature type="binding site" evidence="11">
    <location>
        <position position="276"/>
    </location>
    <ligand>
        <name>Mg(2+)</name>
        <dbReference type="ChEBI" id="CHEBI:18420"/>
    </ligand>
</feature>
<evidence type="ECO:0000256" key="2">
    <source>
        <dbReference type="ARBA" id="ARBA00016337"/>
    </source>
</evidence>
<keyword evidence="3 10" id="KW-0285">Flavoprotein</keyword>
<comment type="function">
    <text evidence="12">Flavin transferase that catalyzes the transfer of the FMN moiety of FAD and its covalent binding to the hydroxyl group of a threonine residue in a target flavoprotein.</text>
</comment>
<keyword evidence="7 10" id="KW-0460">Magnesium</keyword>
<evidence type="ECO:0000256" key="8">
    <source>
        <dbReference type="ARBA" id="ARBA00031306"/>
    </source>
</evidence>
<dbReference type="EC" id="2.7.1.180" evidence="1 10"/>
<dbReference type="STRING" id="626937.HMPREF3293_01509"/>
<keyword evidence="5 10" id="KW-0479">Metal-binding</keyword>
<keyword evidence="6 10" id="KW-0274">FAD</keyword>
<dbReference type="KEGG" id="cmiu:B1H56_10480"/>
<dbReference type="EMBL" id="LSZW01000060">
    <property type="protein sequence ID" value="KXK65585.1"/>
    <property type="molecule type" value="Genomic_DNA"/>
</dbReference>
<comment type="cofactor">
    <cofactor evidence="11">
        <name>Mg(2+)</name>
        <dbReference type="ChEBI" id="CHEBI:18420"/>
    </cofactor>
    <cofactor evidence="11">
        <name>Mn(2+)</name>
        <dbReference type="ChEBI" id="CHEBI:29035"/>
    </cofactor>
    <text evidence="11">Magnesium. Can also use manganese.</text>
</comment>
<comment type="subcellular location">
    <subcellularLocation>
        <location evidence="12">Cell inner membrane</location>
        <topology evidence="12">Lipid-anchor</topology>
        <orientation evidence="12">Periplasmic side</orientation>
    </subcellularLocation>
</comment>
<dbReference type="OrthoDB" id="9778595at2"/>
<keyword evidence="12" id="KW-0449">Lipoprotein</keyword>
<evidence type="ECO:0000313" key="13">
    <source>
        <dbReference type="EMBL" id="KXK65585.1"/>
    </source>
</evidence>
<proteinExistence type="inferred from homology"/>
<keyword evidence="14" id="KW-1185">Reference proteome</keyword>
<dbReference type="GO" id="GO:0016740">
    <property type="term" value="F:transferase activity"/>
    <property type="evidence" value="ECO:0007669"/>
    <property type="project" value="UniProtKB-UniRule"/>
</dbReference>
<keyword evidence="4 10" id="KW-0808">Transferase</keyword>
<sequence>MRRIFSVLLAACCLFAFTSCAPAQKTSEIFAMDTFIIQTAYTDNGDVLRQNNEIARRLEDEMSRTIKTSDVCRLNAAPGQDVEVSGETAEVLAVSLEAAADTGGAFSPALGSVIAAWGFGTENAHVPEEAELASALAAADYRTVTLDGNTVNTGGAMIDLGAAVKGYALDKAAENLKAGGVESAIISFGGSIYALGKKPDGNSYKIGIRDPEGSENDYMATILLDGKFVSTSGTYERGFTEDGAYYDHVLDPKTGYPVDNGLVAATALCESGILSDIYSTALLVMGAEKGVAFAEERGIDALFLTGDKRIVTTDGFAEKYGLTVKNREYSLD</sequence>
<evidence type="ECO:0000256" key="3">
    <source>
        <dbReference type="ARBA" id="ARBA00022630"/>
    </source>
</evidence>
<evidence type="ECO:0000313" key="14">
    <source>
        <dbReference type="Proteomes" id="UP000070366"/>
    </source>
</evidence>
<keyword evidence="12" id="KW-0472">Membrane</keyword>
<dbReference type="PIRSF" id="PIRSF006268">
    <property type="entry name" value="ApbE"/>
    <property type="match status" value="1"/>
</dbReference>
<comment type="similarity">
    <text evidence="10 12">Belongs to the ApbE family.</text>
</comment>
<organism evidence="13 14">
    <name type="scientific">Christensenella minuta</name>
    <dbReference type="NCBI Taxonomy" id="626937"/>
    <lineage>
        <taxon>Bacteria</taxon>
        <taxon>Bacillati</taxon>
        <taxon>Bacillota</taxon>
        <taxon>Clostridia</taxon>
        <taxon>Christensenellales</taxon>
        <taxon>Christensenellaceae</taxon>
        <taxon>Christensenella</taxon>
    </lineage>
</organism>
<dbReference type="SUPFAM" id="SSF143631">
    <property type="entry name" value="ApbE-like"/>
    <property type="match status" value="1"/>
</dbReference>
<evidence type="ECO:0000256" key="5">
    <source>
        <dbReference type="ARBA" id="ARBA00022723"/>
    </source>
</evidence>
<keyword evidence="12" id="KW-0732">Signal</keyword>
<keyword evidence="12" id="KW-1003">Cell membrane</keyword>
<evidence type="ECO:0000256" key="7">
    <source>
        <dbReference type="ARBA" id="ARBA00022842"/>
    </source>
</evidence>
<comment type="caution">
    <text evidence="13">The sequence shown here is derived from an EMBL/GenBank/DDBJ whole genome shotgun (WGS) entry which is preliminary data.</text>
</comment>
<dbReference type="PANTHER" id="PTHR30040:SF2">
    <property type="entry name" value="FAD:PROTEIN FMN TRANSFERASE"/>
    <property type="match status" value="1"/>
</dbReference>
<dbReference type="Proteomes" id="UP000070366">
    <property type="component" value="Unassembled WGS sequence"/>
</dbReference>
<accession>A0A136Q4I2</accession>
<dbReference type="InterPro" id="IPR024932">
    <property type="entry name" value="ApbE"/>
</dbReference>
<dbReference type="GO" id="GO:0005886">
    <property type="term" value="C:plasma membrane"/>
    <property type="evidence" value="ECO:0007669"/>
    <property type="project" value="UniProtKB-SubCell"/>
</dbReference>
<dbReference type="Gene3D" id="3.10.520.10">
    <property type="entry name" value="ApbE-like domains"/>
    <property type="match status" value="1"/>
</dbReference>
<gene>
    <name evidence="13" type="ORF">HMPREF3293_01509</name>
</gene>
<dbReference type="Pfam" id="PF02424">
    <property type="entry name" value="ApbE"/>
    <property type="match status" value="1"/>
</dbReference>
<evidence type="ECO:0000256" key="12">
    <source>
        <dbReference type="RuleBase" id="RU363002"/>
    </source>
</evidence>
<dbReference type="PROSITE" id="PS51257">
    <property type="entry name" value="PROKAR_LIPOPROTEIN"/>
    <property type="match status" value="1"/>
</dbReference>
<evidence type="ECO:0000256" key="9">
    <source>
        <dbReference type="ARBA" id="ARBA00048540"/>
    </source>
</evidence>
<reference evidence="13 14" key="1">
    <citation type="submission" date="2016-02" db="EMBL/GenBank/DDBJ databases">
        <authorList>
            <person name="Wen L."/>
            <person name="He K."/>
            <person name="Yang H."/>
        </authorList>
    </citation>
    <scope>NUCLEOTIDE SEQUENCE [LARGE SCALE GENOMIC DNA]</scope>
    <source>
        <strain evidence="13 14">DSM 22607</strain>
    </source>
</reference>
<dbReference type="RefSeq" id="WP_066519448.1">
    <property type="nucleotide sequence ID" value="NZ_CP029256.1"/>
</dbReference>
<dbReference type="GO" id="GO:0046872">
    <property type="term" value="F:metal ion binding"/>
    <property type="evidence" value="ECO:0007669"/>
    <property type="project" value="UniProtKB-UniRule"/>
</dbReference>
<evidence type="ECO:0000256" key="11">
    <source>
        <dbReference type="PIRSR" id="PIRSR006268-2"/>
    </source>
</evidence>
<dbReference type="InterPro" id="IPR003374">
    <property type="entry name" value="ApbE-like_sf"/>
</dbReference>
<dbReference type="PATRIC" id="fig|626937.4.peg.1493"/>
<name>A0A136Q4I2_9FIRM</name>
<feature type="signal peptide" evidence="12">
    <location>
        <begin position="1"/>
        <end position="23"/>
    </location>
</feature>
<feature type="binding site" evidence="11">
    <location>
        <position position="162"/>
    </location>
    <ligand>
        <name>Mg(2+)</name>
        <dbReference type="ChEBI" id="CHEBI:18420"/>
    </ligand>
</feature>
<protein>
    <recommendedName>
        <fullName evidence="2 10">FAD:protein FMN transferase</fullName>
        <ecNumber evidence="1 10">2.7.1.180</ecNumber>
    </recommendedName>
    <alternativeName>
        <fullName evidence="8 10">Flavin transferase</fullName>
    </alternativeName>
</protein>
<dbReference type="AlphaFoldDB" id="A0A136Q4I2"/>
<keyword evidence="12" id="KW-0997">Cell inner membrane</keyword>
<dbReference type="PANTHER" id="PTHR30040">
    <property type="entry name" value="THIAMINE BIOSYNTHESIS LIPOPROTEIN APBE"/>
    <property type="match status" value="1"/>
</dbReference>
<evidence type="ECO:0000256" key="4">
    <source>
        <dbReference type="ARBA" id="ARBA00022679"/>
    </source>
</evidence>
<evidence type="ECO:0000256" key="6">
    <source>
        <dbReference type="ARBA" id="ARBA00022827"/>
    </source>
</evidence>
<evidence type="ECO:0000256" key="10">
    <source>
        <dbReference type="PIRNR" id="PIRNR006268"/>
    </source>
</evidence>
<comment type="catalytic activity">
    <reaction evidence="9 10 12">
        <text>L-threonyl-[protein] + FAD = FMN-L-threonyl-[protein] + AMP + H(+)</text>
        <dbReference type="Rhea" id="RHEA:36847"/>
        <dbReference type="Rhea" id="RHEA-COMP:11060"/>
        <dbReference type="Rhea" id="RHEA-COMP:11061"/>
        <dbReference type="ChEBI" id="CHEBI:15378"/>
        <dbReference type="ChEBI" id="CHEBI:30013"/>
        <dbReference type="ChEBI" id="CHEBI:57692"/>
        <dbReference type="ChEBI" id="CHEBI:74257"/>
        <dbReference type="ChEBI" id="CHEBI:456215"/>
        <dbReference type="EC" id="2.7.1.180"/>
    </reaction>
</comment>